<feature type="transmembrane region" description="Helical" evidence="11">
    <location>
        <begin position="638"/>
        <end position="657"/>
    </location>
</feature>
<dbReference type="InterPro" id="IPR036188">
    <property type="entry name" value="FAD/NAD-bd_sf"/>
</dbReference>
<sequence>MANSDKSFRVLITGGGVAGLVLANMLERFNIDYLILESHGNIAPAVGASIGMFPNGLRILDQIDLYDPLRGFMDYSTEVQSTRDMTGKPMVSIPSFQKHVELRHGYPLMFFDRQFLLQTAHDRLKHKDRVLLNNKIMKVELVDGGVEVTTTSGSKFNGSILVGADGLHSVVRQEMYRLGAQLDPGYFPRDEQDKQACHYLCNYGIAQNVPDWVPGDQCTVLGTGHSQLVVSGPENKTYWFLFSKLPETKYGKDIPKCTQEMETEFVNKYAKLPITEKVTFGKVFAHRLSSTLTPLHEYVCEKWFFGRIICLGDSMHKPNPIGGQGGNGAIESAAELVNALLKKRDLGRSLQYLTEDDIRDAFAEMQDARHVRAERIVFASHLQQSLVAFEKPGLSKFVWQFLVPLKGDEASLSLFGLTLARASRLKSLPIKDRPRAIPYNDELPAHPLQRVRLFQLGFAGLMTYLFIKALSISVLPTEVQHIVSLRSALLFISPVIVYTLEGYRLGNRGTPLALPSLFFLGIHYQGIHRVAPIYAIIHAFMSHDLPTGRFIQPELIFATFLALVLGFVPLVSAIVCPTSTIEMWFQIWSLGPLITGIMTFCIYSGWQAWNRRHQNHLDLSEAAMDRYKGKDLPLLRFAYRYFFVVQAMIHLAVLLSAQSDISLKASVAHHIDETLWLFKPNNVGVAATRSITETTWLFSNIYSAWNLRRLGYVTTSQIITAILAISVGQVLVGPGATWLAVWYWRETILASVQGL</sequence>
<feature type="transmembrane region" description="Helical" evidence="11">
    <location>
        <begin position="512"/>
        <end position="535"/>
    </location>
</feature>
<dbReference type="PANTHER" id="PTHR47356:SF2">
    <property type="entry name" value="FAD-BINDING DOMAIN-CONTAINING PROTEIN-RELATED"/>
    <property type="match status" value="1"/>
</dbReference>
<evidence type="ECO:0000256" key="11">
    <source>
        <dbReference type="SAM" id="Phobius"/>
    </source>
</evidence>
<keyword evidence="6" id="KW-0274">FAD</keyword>
<evidence type="ECO:0000256" key="2">
    <source>
        <dbReference type="ARBA" id="ARBA00004370"/>
    </source>
</evidence>
<feature type="domain" description="FAD-binding" evidence="12">
    <location>
        <begin position="9"/>
        <end position="341"/>
    </location>
</feature>
<dbReference type="OrthoDB" id="16820at2759"/>
<feature type="transmembrane region" description="Helical" evidence="11">
    <location>
        <begin position="718"/>
        <end position="744"/>
    </location>
</feature>
<proteinExistence type="inferred from homology"/>
<comment type="subcellular location">
    <subcellularLocation>
        <location evidence="2">Membrane</location>
    </subcellularLocation>
</comment>
<evidence type="ECO:0000256" key="7">
    <source>
        <dbReference type="ARBA" id="ARBA00022989"/>
    </source>
</evidence>
<feature type="transmembrane region" description="Helical" evidence="11">
    <location>
        <begin position="6"/>
        <end position="26"/>
    </location>
</feature>
<evidence type="ECO:0000256" key="9">
    <source>
        <dbReference type="ARBA" id="ARBA00023033"/>
    </source>
</evidence>
<dbReference type="PRINTS" id="PR00420">
    <property type="entry name" value="RNGMNOXGNASE"/>
</dbReference>
<feature type="transmembrane region" description="Helical" evidence="11">
    <location>
        <begin position="555"/>
        <end position="575"/>
    </location>
</feature>
<dbReference type="GO" id="GO:0004497">
    <property type="term" value="F:monooxygenase activity"/>
    <property type="evidence" value="ECO:0007669"/>
    <property type="project" value="UniProtKB-KW"/>
</dbReference>
<protein>
    <submittedName>
        <fullName evidence="13">Monooxygenase</fullName>
    </submittedName>
</protein>
<feature type="transmembrane region" description="Helical" evidence="11">
    <location>
        <begin position="587"/>
        <end position="606"/>
    </location>
</feature>
<dbReference type="Proteomes" id="UP000554235">
    <property type="component" value="Unassembled WGS sequence"/>
</dbReference>
<name>A0A8H4L2X3_9HYPO</name>
<keyword evidence="14" id="KW-1185">Reference proteome</keyword>
<dbReference type="Pfam" id="PF01494">
    <property type="entry name" value="FAD_binding_3"/>
    <property type="match status" value="1"/>
</dbReference>
<accession>A0A8H4L2X3</accession>
<comment type="similarity">
    <text evidence="3">Belongs to the paxM FAD-dependent monooxygenase family.</text>
</comment>
<dbReference type="GO" id="GO:0071949">
    <property type="term" value="F:FAD binding"/>
    <property type="evidence" value="ECO:0007669"/>
    <property type="project" value="InterPro"/>
</dbReference>
<evidence type="ECO:0000256" key="4">
    <source>
        <dbReference type="ARBA" id="ARBA00022630"/>
    </source>
</evidence>
<comment type="cofactor">
    <cofactor evidence="1">
        <name>FAD</name>
        <dbReference type="ChEBI" id="CHEBI:57692"/>
    </cofactor>
</comment>
<dbReference type="GO" id="GO:0016020">
    <property type="term" value="C:membrane"/>
    <property type="evidence" value="ECO:0007669"/>
    <property type="project" value="UniProtKB-SubCell"/>
</dbReference>
<dbReference type="Gene3D" id="3.50.50.60">
    <property type="entry name" value="FAD/NAD(P)-binding domain"/>
    <property type="match status" value="1"/>
</dbReference>
<keyword evidence="9 13" id="KW-0503">Monooxygenase</keyword>
<dbReference type="SUPFAM" id="SSF51905">
    <property type="entry name" value="FAD/NAD(P)-binding domain"/>
    <property type="match status" value="1"/>
</dbReference>
<evidence type="ECO:0000256" key="10">
    <source>
        <dbReference type="ARBA" id="ARBA00023136"/>
    </source>
</evidence>
<keyword evidence="7 11" id="KW-1133">Transmembrane helix</keyword>
<reference evidence="13 14" key="1">
    <citation type="submission" date="2020-01" db="EMBL/GenBank/DDBJ databases">
        <title>Identification and distribution of gene clusters putatively required for synthesis of sphingolipid metabolism inhibitors in phylogenetically diverse species of the filamentous fungus Fusarium.</title>
        <authorList>
            <person name="Kim H.-S."/>
            <person name="Busman M."/>
            <person name="Brown D.W."/>
            <person name="Divon H."/>
            <person name="Uhlig S."/>
            <person name="Proctor R.H."/>
        </authorList>
    </citation>
    <scope>NUCLEOTIDE SEQUENCE [LARGE SCALE GENOMIC DNA]</scope>
    <source>
        <strain evidence="13 14">NRRL 20459</strain>
    </source>
</reference>
<evidence type="ECO:0000259" key="12">
    <source>
        <dbReference type="Pfam" id="PF01494"/>
    </source>
</evidence>
<evidence type="ECO:0000256" key="8">
    <source>
        <dbReference type="ARBA" id="ARBA00023002"/>
    </source>
</evidence>
<dbReference type="PANTHER" id="PTHR47356">
    <property type="entry name" value="FAD-DEPENDENT MONOOXYGENASE ASQG-RELATED"/>
    <property type="match status" value="1"/>
</dbReference>
<keyword evidence="5 11" id="KW-0812">Transmembrane</keyword>
<dbReference type="InterPro" id="IPR050562">
    <property type="entry name" value="FAD_mOase_fung"/>
</dbReference>
<dbReference type="AlphaFoldDB" id="A0A8H4L2X3"/>
<keyword evidence="10 11" id="KW-0472">Membrane</keyword>
<dbReference type="InterPro" id="IPR002938">
    <property type="entry name" value="FAD-bd"/>
</dbReference>
<keyword evidence="4" id="KW-0285">Flavoprotein</keyword>
<keyword evidence="8" id="KW-0560">Oxidoreductase</keyword>
<evidence type="ECO:0000313" key="14">
    <source>
        <dbReference type="Proteomes" id="UP000554235"/>
    </source>
</evidence>
<feature type="transmembrane region" description="Helical" evidence="11">
    <location>
        <begin position="453"/>
        <end position="475"/>
    </location>
</feature>
<evidence type="ECO:0000256" key="5">
    <source>
        <dbReference type="ARBA" id="ARBA00022692"/>
    </source>
</evidence>
<evidence type="ECO:0000256" key="3">
    <source>
        <dbReference type="ARBA" id="ARBA00007992"/>
    </source>
</evidence>
<comment type="caution">
    <text evidence="13">The sequence shown here is derived from an EMBL/GenBank/DDBJ whole genome shotgun (WGS) entry which is preliminary data.</text>
</comment>
<gene>
    <name evidence="13" type="ORF">FALBO_11932</name>
</gene>
<evidence type="ECO:0000313" key="13">
    <source>
        <dbReference type="EMBL" id="KAF4461271.1"/>
    </source>
</evidence>
<evidence type="ECO:0000256" key="1">
    <source>
        <dbReference type="ARBA" id="ARBA00001974"/>
    </source>
</evidence>
<dbReference type="EMBL" id="JAADYS010001750">
    <property type="protein sequence ID" value="KAF4461271.1"/>
    <property type="molecule type" value="Genomic_DNA"/>
</dbReference>
<evidence type="ECO:0000256" key="6">
    <source>
        <dbReference type="ARBA" id="ARBA00022827"/>
    </source>
</evidence>
<feature type="transmembrane region" description="Helical" evidence="11">
    <location>
        <begin position="481"/>
        <end position="500"/>
    </location>
</feature>
<organism evidence="13 14">
    <name type="scientific">Fusarium albosuccineum</name>
    <dbReference type="NCBI Taxonomy" id="1237068"/>
    <lineage>
        <taxon>Eukaryota</taxon>
        <taxon>Fungi</taxon>
        <taxon>Dikarya</taxon>
        <taxon>Ascomycota</taxon>
        <taxon>Pezizomycotina</taxon>
        <taxon>Sordariomycetes</taxon>
        <taxon>Hypocreomycetidae</taxon>
        <taxon>Hypocreales</taxon>
        <taxon>Nectriaceae</taxon>
        <taxon>Fusarium</taxon>
        <taxon>Fusarium decemcellulare species complex</taxon>
    </lineage>
</organism>